<dbReference type="PANTHER" id="PTHR31338">
    <property type="entry name" value="POLYKETIDE CYCLASE/DEHYDRASE AND LIPID TRANSPORT SUPERFAMILY PROTEIN"/>
    <property type="match status" value="1"/>
</dbReference>
<reference evidence="3 4" key="4">
    <citation type="journal article" date="2011" name="BMC Genomics">
        <title>RNA-Seq improves annotation of protein-coding genes in the cucumber genome.</title>
        <authorList>
            <person name="Li Z."/>
            <person name="Zhang Z."/>
            <person name="Yan P."/>
            <person name="Huang S."/>
            <person name="Fei Z."/>
            <person name="Lin K."/>
        </authorList>
    </citation>
    <scope>NUCLEOTIDE SEQUENCE [LARGE SCALE GENOMIC DNA]</scope>
    <source>
        <strain evidence="4">cv. 9930</strain>
    </source>
</reference>
<dbReference type="EMBL" id="CM002926">
    <property type="protein sequence ID" value="KGN49616.1"/>
    <property type="molecule type" value="Genomic_DNA"/>
</dbReference>
<dbReference type="AlphaFoldDB" id="A0A0A0KPH8"/>
<dbReference type="SUPFAM" id="SSF55961">
    <property type="entry name" value="Bet v1-like"/>
    <property type="match status" value="1"/>
</dbReference>
<reference evidence="3 4" key="1">
    <citation type="journal article" date="2009" name="Nat. Genet.">
        <title>The genome of the cucumber, Cucumis sativus L.</title>
        <authorList>
            <person name="Huang S."/>
            <person name="Li R."/>
            <person name="Zhang Z."/>
            <person name="Li L."/>
            <person name="Gu X."/>
            <person name="Fan W."/>
            <person name="Lucas W.J."/>
            <person name="Wang X."/>
            <person name="Xie B."/>
            <person name="Ni P."/>
            <person name="Ren Y."/>
            <person name="Zhu H."/>
            <person name="Li J."/>
            <person name="Lin K."/>
            <person name="Jin W."/>
            <person name="Fei Z."/>
            <person name="Li G."/>
            <person name="Staub J."/>
            <person name="Kilian A."/>
            <person name="van der Vossen E.A."/>
            <person name="Wu Y."/>
            <person name="Guo J."/>
            <person name="He J."/>
            <person name="Jia Z."/>
            <person name="Ren Y."/>
            <person name="Tian G."/>
            <person name="Lu Y."/>
            <person name="Ruan J."/>
            <person name="Qian W."/>
            <person name="Wang M."/>
            <person name="Huang Q."/>
            <person name="Li B."/>
            <person name="Xuan Z."/>
            <person name="Cao J."/>
            <person name="Asan"/>
            <person name="Wu Z."/>
            <person name="Zhang J."/>
            <person name="Cai Q."/>
            <person name="Bai Y."/>
            <person name="Zhao B."/>
            <person name="Han Y."/>
            <person name="Li Y."/>
            <person name="Li X."/>
            <person name="Wang S."/>
            <person name="Shi Q."/>
            <person name="Liu S."/>
            <person name="Cho W.K."/>
            <person name="Kim J.Y."/>
            <person name="Xu Y."/>
            <person name="Heller-Uszynska K."/>
            <person name="Miao H."/>
            <person name="Cheng Z."/>
            <person name="Zhang S."/>
            <person name="Wu J."/>
            <person name="Yang Y."/>
            <person name="Kang H."/>
            <person name="Li M."/>
            <person name="Liang H."/>
            <person name="Ren X."/>
            <person name="Shi Z."/>
            <person name="Wen M."/>
            <person name="Jian M."/>
            <person name="Yang H."/>
            <person name="Zhang G."/>
            <person name="Yang Z."/>
            <person name="Chen R."/>
            <person name="Liu S."/>
            <person name="Li J."/>
            <person name="Ma L."/>
            <person name="Liu H."/>
            <person name="Zhou Y."/>
            <person name="Zhao J."/>
            <person name="Fang X."/>
            <person name="Li G."/>
            <person name="Fang L."/>
            <person name="Li Y."/>
            <person name="Liu D."/>
            <person name="Zheng H."/>
            <person name="Zhang Y."/>
            <person name="Qin N."/>
            <person name="Li Z."/>
            <person name="Yang G."/>
            <person name="Yang S."/>
            <person name="Bolund L."/>
            <person name="Kristiansen K."/>
            <person name="Zheng H."/>
            <person name="Li S."/>
            <person name="Zhang X."/>
            <person name="Yang H."/>
            <person name="Wang J."/>
            <person name="Sun R."/>
            <person name="Zhang B."/>
            <person name="Jiang S."/>
            <person name="Wang J."/>
            <person name="Du Y."/>
            <person name="Li S."/>
        </authorList>
    </citation>
    <scope>NUCLEOTIDE SEQUENCE [LARGE SCALE GENOMIC DNA]</scope>
    <source>
        <strain evidence="4">cv. 9930</strain>
    </source>
</reference>
<feature type="domain" description="Bet v I/Major latex protein" evidence="2">
    <location>
        <begin position="20"/>
        <end position="168"/>
    </location>
</feature>
<dbReference type="SMART" id="SM01037">
    <property type="entry name" value="Bet_v_1"/>
    <property type="match status" value="1"/>
</dbReference>
<dbReference type="InterPro" id="IPR000916">
    <property type="entry name" value="Bet_v_I/MLP"/>
</dbReference>
<dbReference type="Gramene" id="KGN49616">
    <property type="protein sequence ID" value="KGN49616"/>
    <property type="gene ID" value="Csa_5G026065"/>
</dbReference>
<evidence type="ECO:0000259" key="2">
    <source>
        <dbReference type="SMART" id="SM01037"/>
    </source>
</evidence>
<dbReference type="Proteomes" id="UP000029981">
    <property type="component" value="Chromosome 5"/>
</dbReference>
<sequence length="168" mass="19361">MCVSELPTNQFNKRVSKKMALVGKLVNQIEIKTSAEKYYKLFKHHIHHLPDITPIFQQVTVHDGDWDSHGHGSIKVWNYTVDGKAEVFKERVVYDDKNFAVTVVGIEGDVFNHYKSFQGTYQVVPKDSKHCFAVLTVEYEKLDHSCPDPNKYLVLMTNVSKDIESFLK</sequence>
<evidence type="ECO:0000313" key="3">
    <source>
        <dbReference type="EMBL" id="KGN49616.1"/>
    </source>
</evidence>
<dbReference type="OrthoDB" id="1072116at2759"/>
<dbReference type="Gene3D" id="3.30.530.20">
    <property type="match status" value="1"/>
</dbReference>
<keyword evidence="4" id="KW-1185">Reference proteome</keyword>
<dbReference type="CDD" id="cd07816">
    <property type="entry name" value="Bet_v1-like"/>
    <property type="match status" value="1"/>
</dbReference>
<reference evidence="3 4" key="3">
    <citation type="journal article" date="2010" name="BMC Genomics">
        <title>Transcriptome sequencing and comparative analysis of cucumber flowers with different sex types.</title>
        <authorList>
            <person name="Guo S."/>
            <person name="Zheng Y."/>
            <person name="Joung J.G."/>
            <person name="Liu S."/>
            <person name="Zhang Z."/>
            <person name="Crasta O.R."/>
            <person name="Sobral B.W."/>
            <person name="Xu Y."/>
            <person name="Huang S."/>
            <person name="Fei Z."/>
        </authorList>
    </citation>
    <scope>NUCLEOTIDE SEQUENCE [LARGE SCALE GENOMIC DNA]</scope>
    <source>
        <strain evidence="4">cv. 9930</strain>
    </source>
</reference>
<dbReference type="GO" id="GO:0006952">
    <property type="term" value="P:defense response"/>
    <property type="evidence" value="ECO:0007669"/>
    <property type="project" value="InterPro"/>
</dbReference>
<evidence type="ECO:0000256" key="1">
    <source>
        <dbReference type="ARBA" id="ARBA00038242"/>
    </source>
</evidence>
<reference evidence="3 4" key="2">
    <citation type="journal article" date="2009" name="PLoS ONE">
        <title>An integrated genetic and cytogenetic map of the cucumber genome.</title>
        <authorList>
            <person name="Ren Y."/>
            <person name="Zhang Z."/>
            <person name="Liu J."/>
            <person name="Staub J.E."/>
            <person name="Han Y."/>
            <person name="Cheng Z."/>
            <person name="Li X."/>
            <person name="Lu J."/>
            <person name="Miao H."/>
            <person name="Kang H."/>
            <person name="Xie B."/>
            <person name="Gu X."/>
            <person name="Wang X."/>
            <person name="Du Y."/>
            <person name="Jin W."/>
            <person name="Huang S."/>
        </authorList>
    </citation>
    <scope>NUCLEOTIDE SEQUENCE [LARGE SCALE GENOMIC DNA]</scope>
    <source>
        <strain evidence="4">cv. 9930</strain>
    </source>
</reference>
<organism evidence="3 4">
    <name type="scientific">Cucumis sativus</name>
    <name type="common">Cucumber</name>
    <dbReference type="NCBI Taxonomy" id="3659"/>
    <lineage>
        <taxon>Eukaryota</taxon>
        <taxon>Viridiplantae</taxon>
        <taxon>Streptophyta</taxon>
        <taxon>Embryophyta</taxon>
        <taxon>Tracheophyta</taxon>
        <taxon>Spermatophyta</taxon>
        <taxon>Magnoliopsida</taxon>
        <taxon>eudicotyledons</taxon>
        <taxon>Gunneridae</taxon>
        <taxon>Pentapetalae</taxon>
        <taxon>rosids</taxon>
        <taxon>fabids</taxon>
        <taxon>Cucurbitales</taxon>
        <taxon>Cucurbitaceae</taxon>
        <taxon>Benincaseae</taxon>
        <taxon>Cucumis</taxon>
    </lineage>
</organism>
<evidence type="ECO:0000313" key="4">
    <source>
        <dbReference type="Proteomes" id="UP000029981"/>
    </source>
</evidence>
<gene>
    <name evidence="3" type="ORF">Csa_5G026065</name>
</gene>
<dbReference type="InterPro" id="IPR023393">
    <property type="entry name" value="START-like_dom_sf"/>
</dbReference>
<accession>A0A0A0KPH8</accession>
<dbReference type="KEGG" id="csv:101215117"/>
<dbReference type="SMR" id="A0A0A0KPH8"/>
<proteinExistence type="inferred from homology"/>
<name>A0A0A0KPH8_CUCSA</name>
<dbReference type="PANTHER" id="PTHR31338:SF20">
    <property type="entry name" value="BET V I_MAJOR LATEX PROTEIN DOMAIN-CONTAINING PROTEIN"/>
    <property type="match status" value="1"/>
</dbReference>
<dbReference type="OMA" id="EMAKDIN"/>
<dbReference type="Pfam" id="PF00407">
    <property type="entry name" value="Bet_v_1"/>
    <property type="match status" value="1"/>
</dbReference>
<comment type="similarity">
    <text evidence="1">Belongs to the MLP family.</text>
</comment>
<protein>
    <recommendedName>
        <fullName evidence="2">Bet v I/Major latex protein domain-containing protein</fullName>
    </recommendedName>
</protein>
<dbReference type="InterPro" id="IPR052006">
    <property type="entry name" value="MLP-like"/>
</dbReference>
<dbReference type="STRING" id="3659.A0A0A0KPH8"/>